<protein>
    <submittedName>
        <fullName evidence="1">Uncharacterized protein</fullName>
    </submittedName>
</protein>
<proteinExistence type="predicted"/>
<dbReference type="EMBL" id="AC149801">
    <property type="protein sequence ID" value="ABD32370.1"/>
    <property type="molecule type" value="Genomic_DNA"/>
</dbReference>
<dbReference type="AlphaFoldDB" id="Q2HTS4"/>
<evidence type="ECO:0000313" key="1">
    <source>
        <dbReference type="EMBL" id="ABD32370.1"/>
    </source>
</evidence>
<reference evidence="1" key="2">
    <citation type="submission" date="2007-03" db="EMBL/GenBank/DDBJ databases">
        <authorList>
            <consortium name="The International Medicago Genome Annotation Group"/>
        </authorList>
    </citation>
    <scope>NUCLEOTIDE SEQUENCE</scope>
</reference>
<reference evidence="1" key="1">
    <citation type="submission" date="2004-08" db="EMBL/GenBank/DDBJ databases">
        <authorList>
            <person name="Town C.D."/>
        </authorList>
    </citation>
    <scope>NUCLEOTIDE SEQUENCE</scope>
</reference>
<accession>Q2HTS4</accession>
<name>Q2HTS4_MEDTR</name>
<sequence>MSSTFWKNGNLCKDCEESYIDNHHLCHEARILLIGSDGRNPPLRDKNAMQMRLSRRPIIRLVSVCAFEMLREDMCLLKQHGFHCFVKWM</sequence>
<gene>
    <name evidence="1" type="ORF">MtrDRAFT_AC149801g14v2</name>
</gene>
<organism evidence="1">
    <name type="scientific">Medicago truncatula</name>
    <name type="common">Barrel medic</name>
    <name type="synonym">Medicago tribuloides</name>
    <dbReference type="NCBI Taxonomy" id="3880"/>
    <lineage>
        <taxon>Eukaryota</taxon>
        <taxon>Viridiplantae</taxon>
        <taxon>Streptophyta</taxon>
        <taxon>Embryophyta</taxon>
        <taxon>Tracheophyta</taxon>
        <taxon>Spermatophyta</taxon>
        <taxon>Magnoliopsida</taxon>
        <taxon>eudicotyledons</taxon>
        <taxon>Gunneridae</taxon>
        <taxon>Pentapetalae</taxon>
        <taxon>rosids</taxon>
        <taxon>fabids</taxon>
        <taxon>Fabales</taxon>
        <taxon>Fabaceae</taxon>
        <taxon>Papilionoideae</taxon>
        <taxon>50 kb inversion clade</taxon>
        <taxon>NPAAA clade</taxon>
        <taxon>Hologalegina</taxon>
        <taxon>IRL clade</taxon>
        <taxon>Trifolieae</taxon>
        <taxon>Medicago</taxon>
    </lineage>
</organism>